<evidence type="ECO:0000256" key="5">
    <source>
        <dbReference type="NCBIfam" id="TIGR03162"/>
    </source>
</evidence>
<dbReference type="EC" id="3.1.3.73" evidence="5"/>
<sequence>MELYLVRHGQTQANLDGVYCGSSDLALTSLGEQQAKAVEAQLASLSFDAVYTSRLRRTQQTARHILGAEAEFVPHAGLDEMAFGEWELRHHRELQEKDAENYAAWCADWQRTVPPGGEGFRDFSARVRHALAEIQQRHAKQRVLIVAHQGVLSLICTQLLQLEARAMWHFRIEQGCHSRIDYRDGFSVIYCLNNSGKASS</sequence>
<dbReference type="CDD" id="cd07067">
    <property type="entry name" value="HP_PGM_like"/>
    <property type="match status" value="1"/>
</dbReference>
<comment type="caution">
    <text evidence="8">The sequence shown here is derived from an EMBL/GenBank/DDBJ whole genome shotgun (WGS) entry which is preliminary data.</text>
</comment>
<gene>
    <name evidence="8" type="ORF">CJD50_08035</name>
</gene>
<evidence type="ECO:0000313" key="8">
    <source>
        <dbReference type="EMBL" id="PAV97583.1"/>
    </source>
</evidence>
<dbReference type="Gene3D" id="3.40.50.1240">
    <property type="entry name" value="Phosphoglycerate mutase-like"/>
    <property type="match status" value="1"/>
</dbReference>
<dbReference type="GO" id="GO:0016868">
    <property type="term" value="F:intramolecular phosphotransferase activity"/>
    <property type="evidence" value="ECO:0007669"/>
    <property type="project" value="InterPro"/>
</dbReference>
<dbReference type="InterPro" id="IPR013078">
    <property type="entry name" value="His_Pase_superF_clade-1"/>
</dbReference>
<keyword evidence="3" id="KW-0324">Glycolysis</keyword>
<dbReference type="NCBIfam" id="TIGR03162">
    <property type="entry name" value="ribazole_cobC"/>
    <property type="match status" value="1"/>
</dbReference>
<dbReference type="InterPro" id="IPR005952">
    <property type="entry name" value="Phosphogly_mut1"/>
</dbReference>
<dbReference type="SUPFAM" id="SSF53254">
    <property type="entry name" value="Phosphoglycerate mutase-like"/>
    <property type="match status" value="1"/>
</dbReference>
<keyword evidence="4" id="KW-0413">Isomerase</keyword>
<dbReference type="GO" id="GO:0043755">
    <property type="term" value="F:alpha-ribazole phosphatase activity"/>
    <property type="evidence" value="ECO:0007669"/>
    <property type="project" value="UniProtKB-UniRule"/>
</dbReference>
<comment type="similarity">
    <text evidence="1">Belongs to the phosphoglycerate mutase family. BPG-dependent PGAM subfamily.</text>
</comment>
<evidence type="ECO:0000256" key="4">
    <source>
        <dbReference type="ARBA" id="ARBA00023235"/>
    </source>
</evidence>
<evidence type="ECO:0000256" key="6">
    <source>
        <dbReference type="PIRSR" id="PIRSR613078-1"/>
    </source>
</evidence>
<dbReference type="GO" id="GO:0009236">
    <property type="term" value="P:cobalamin biosynthetic process"/>
    <property type="evidence" value="ECO:0007669"/>
    <property type="project" value="UniProtKB-UniRule"/>
</dbReference>
<dbReference type="RefSeq" id="WP_039186537.1">
    <property type="nucleotide sequence ID" value="NZ_CAUFSP010000008.1"/>
</dbReference>
<feature type="active site" description="Proton donor/acceptor" evidence="6">
    <location>
        <position position="80"/>
    </location>
</feature>
<dbReference type="PANTHER" id="PTHR11931">
    <property type="entry name" value="PHOSPHOGLYCERATE MUTASE"/>
    <property type="match status" value="1"/>
</dbReference>
<dbReference type="PROSITE" id="PS00175">
    <property type="entry name" value="PG_MUTASE"/>
    <property type="match status" value="1"/>
</dbReference>
<evidence type="ECO:0000256" key="2">
    <source>
        <dbReference type="ARBA" id="ARBA00022432"/>
    </source>
</evidence>
<dbReference type="SMART" id="SM00855">
    <property type="entry name" value="PGAM"/>
    <property type="match status" value="1"/>
</dbReference>
<dbReference type="AlphaFoldDB" id="A0A2A2MF06"/>
<accession>A0A2A2MF06</accession>
<name>A0A2A2MF06_9GAMM</name>
<keyword evidence="9" id="KW-1185">Reference proteome</keyword>
<reference evidence="8 9" key="1">
    <citation type="submission" date="2017-08" db="EMBL/GenBank/DDBJ databases">
        <title>Draft Genome Sequence of Hafnia alvei CITHA-6 Isolated from Raw Bovine Milk.</title>
        <authorList>
            <person name="Culligan E.P."/>
            <person name="Mcsweeney A."/>
            <person name="O'Doherty C."/>
            <person name="Gleeson E."/>
            <person name="O'Riordan D."/>
            <person name="Sleator R.D."/>
        </authorList>
    </citation>
    <scope>NUCLEOTIDE SEQUENCE [LARGE SCALE GENOMIC DNA]</scope>
    <source>
        <strain evidence="8 9">CITHA-6</strain>
    </source>
</reference>
<protein>
    <recommendedName>
        <fullName evidence="5">Alpha-ribazole phosphatase</fullName>
        <ecNumber evidence="5">3.1.3.73</ecNumber>
    </recommendedName>
</protein>
<feature type="active site" description="Tele-phosphohistidine intermediate" evidence="6">
    <location>
        <position position="8"/>
    </location>
</feature>
<feature type="binding site" evidence="7">
    <location>
        <begin position="7"/>
        <end position="14"/>
    </location>
    <ligand>
        <name>substrate</name>
    </ligand>
</feature>
<evidence type="ECO:0000313" key="9">
    <source>
        <dbReference type="Proteomes" id="UP000218796"/>
    </source>
</evidence>
<dbReference type="GO" id="GO:0006094">
    <property type="term" value="P:gluconeogenesis"/>
    <property type="evidence" value="ECO:0007669"/>
    <property type="project" value="UniProtKB-KW"/>
</dbReference>
<dbReference type="Proteomes" id="UP000218796">
    <property type="component" value="Unassembled WGS sequence"/>
</dbReference>
<dbReference type="EMBL" id="NQMS01000002">
    <property type="protein sequence ID" value="PAV97583.1"/>
    <property type="molecule type" value="Genomic_DNA"/>
</dbReference>
<dbReference type="Pfam" id="PF00300">
    <property type="entry name" value="His_Phos_1"/>
    <property type="match status" value="1"/>
</dbReference>
<dbReference type="KEGG" id="hpar:AL518_14090"/>
<dbReference type="OrthoDB" id="9781415at2"/>
<evidence type="ECO:0000256" key="3">
    <source>
        <dbReference type="ARBA" id="ARBA00023152"/>
    </source>
</evidence>
<dbReference type="InterPro" id="IPR017578">
    <property type="entry name" value="Ribazole_CobC"/>
</dbReference>
<evidence type="ECO:0000256" key="1">
    <source>
        <dbReference type="ARBA" id="ARBA00006717"/>
    </source>
</evidence>
<proteinExistence type="inferred from homology"/>
<organism evidence="8 9">
    <name type="scientific">Hafnia paralvei</name>
    <dbReference type="NCBI Taxonomy" id="546367"/>
    <lineage>
        <taxon>Bacteria</taxon>
        <taxon>Pseudomonadati</taxon>
        <taxon>Pseudomonadota</taxon>
        <taxon>Gammaproteobacteria</taxon>
        <taxon>Enterobacterales</taxon>
        <taxon>Hafniaceae</taxon>
        <taxon>Hafnia</taxon>
    </lineage>
</organism>
<dbReference type="InterPro" id="IPR029033">
    <property type="entry name" value="His_PPase_superfam"/>
</dbReference>
<evidence type="ECO:0000256" key="7">
    <source>
        <dbReference type="PIRSR" id="PIRSR613078-2"/>
    </source>
</evidence>
<dbReference type="PIRSF" id="PIRSF000709">
    <property type="entry name" value="6PFK_2-Ptase"/>
    <property type="match status" value="1"/>
</dbReference>
<feature type="binding site" evidence="7">
    <location>
        <position position="57"/>
    </location>
    <ligand>
        <name>substrate</name>
    </ligand>
</feature>
<keyword evidence="2" id="KW-0312">Gluconeogenesis</keyword>
<dbReference type="NCBIfam" id="NF011580">
    <property type="entry name" value="PRK15004.1"/>
    <property type="match status" value="1"/>
</dbReference>
<dbReference type="InterPro" id="IPR001345">
    <property type="entry name" value="PG/BPGM_mutase_AS"/>
</dbReference>
<dbReference type="GO" id="GO:0006096">
    <property type="term" value="P:glycolytic process"/>
    <property type="evidence" value="ECO:0007669"/>
    <property type="project" value="UniProtKB-KW"/>
</dbReference>